<dbReference type="RefSeq" id="WP_133854230.1">
    <property type="nucleotide sequence ID" value="NZ_SNXZ01000011.1"/>
</dbReference>
<keyword evidence="3" id="KW-1185">Reference proteome</keyword>
<comment type="caution">
    <text evidence="2">The sequence shown here is derived from an EMBL/GenBank/DDBJ whole genome shotgun (WGS) entry which is preliminary data.</text>
</comment>
<dbReference type="OrthoDB" id="4870234at2"/>
<dbReference type="Pfam" id="PF07332">
    <property type="entry name" value="Phage_holin_3_6"/>
    <property type="match status" value="1"/>
</dbReference>
<protein>
    <submittedName>
        <fullName evidence="2">Putative superfamily III holin-X</fullName>
    </submittedName>
</protein>
<keyword evidence="1" id="KW-0812">Transmembrane</keyword>
<keyword evidence="1" id="KW-1133">Transmembrane helix</keyword>
<feature type="transmembrane region" description="Helical" evidence="1">
    <location>
        <begin position="53"/>
        <end position="78"/>
    </location>
</feature>
<accession>A0A4R6RT76</accession>
<proteinExistence type="predicted"/>
<feature type="transmembrane region" description="Helical" evidence="1">
    <location>
        <begin position="84"/>
        <end position="105"/>
    </location>
</feature>
<dbReference type="InterPro" id="IPR009937">
    <property type="entry name" value="Phage_holin_3_6"/>
</dbReference>
<keyword evidence="1" id="KW-0472">Membrane</keyword>
<dbReference type="Proteomes" id="UP000295444">
    <property type="component" value="Unassembled WGS sequence"/>
</dbReference>
<gene>
    <name evidence="2" type="ORF">EV186_11180</name>
</gene>
<reference evidence="2 3" key="1">
    <citation type="submission" date="2019-03" db="EMBL/GenBank/DDBJ databases">
        <title>Genomic Encyclopedia of Type Strains, Phase IV (KMG-IV): sequencing the most valuable type-strain genomes for metagenomic binning, comparative biology and taxonomic classification.</title>
        <authorList>
            <person name="Goeker M."/>
        </authorList>
    </citation>
    <scope>NUCLEOTIDE SEQUENCE [LARGE SCALE GENOMIC DNA]</scope>
    <source>
        <strain evidence="2 3">DSM 45361</strain>
    </source>
</reference>
<dbReference type="EMBL" id="SNXZ01000011">
    <property type="protein sequence ID" value="TDP89954.1"/>
    <property type="molecule type" value="Genomic_DNA"/>
</dbReference>
<evidence type="ECO:0000313" key="3">
    <source>
        <dbReference type="Proteomes" id="UP000295444"/>
    </source>
</evidence>
<name>A0A4R6RT76_LABRH</name>
<sequence>MTEHNAVQSGADARSTSELVHDLTDQVSTLVRDEIQLATAELKEKGKNAGIGAGMFGAAGVVAGYGGMAAIACVVLALALVLPAWLAALIVTVALFALAGVLALVGRGRLRRGTPPVPEQAVQSVQRDIATVKEHAHR</sequence>
<dbReference type="AlphaFoldDB" id="A0A4R6RT76"/>
<organism evidence="2 3">
    <name type="scientific">Labedaea rhizosphaerae</name>
    <dbReference type="NCBI Taxonomy" id="598644"/>
    <lineage>
        <taxon>Bacteria</taxon>
        <taxon>Bacillati</taxon>
        <taxon>Actinomycetota</taxon>
        <taxon>Actinomycetes</taxon>
        <taxon>Pseudonocardiales</taxon>
        <taxon>Pseudonocardiaceae</taxon>
        <taxon>Labedaea</taxon>
    </lineage>
</organism>
<evidence type="ECO:0000313" key="2">
    <source>
        <dbReference type="EMBL" id="TDP89954.1"/>
    </source>
</evidence>
<evidence type="ECO:0000256" key="1">
    <source>
        <dbReference type="SAM" id="Phobius"/>
    </source>
</evidence>